<name>A0ABN9MMH5_9NEOB</name>
<comment type="caution">
    <text evidence="2">The sequence shown here is derived from an EMBL/GenBank/DDBJ whole genome shotgun (WGS) entry which is preliminary data.</text>
</comment>
<evidence type="ECO:0000313" key="2">
    <source>
        <dbReference type="EMBL" id="CAJ0967958.1"/>
    </source>
</evidence>
<feature type="chain" id="PRO_5047283264" description="N-formylglutamate amidohydrolase" evidence="1">
    <location>
        <begin position="17"/>
        <end position="305"/>
    </location>
</feature>
<organism evidence="2 3">
    <name type="scientific">Ranitomeya imitator</name>
    <name type="common">mimic poison frog</name>
    <dbReference type="NCBI Taxonomy" id="111125"/>
    <lineage>
        <taxon>Eukaryota</taxon>
        <taxon>Metazoa</taxon>
        <taxon>Chordata</taxon>
        <taxon>Craniata</taxon>
        <taxon>Vertebrata</taxon>
        <taxon>Euteleostomi</taxon>
        <taxon>Amphibia</taxon>
        <taxon>Batrachia</taxon>
        <taxon>Anura</taxon>
        <taxon>Neobatrachia</taxon>
        <taxon>Hyloidea</taxon>
        <taxon>Dendrobatidae</taxon>
        <taxon>Dendrobatinae</taxon>
        <taxon>Ranitomeya</taxon>
    </lineage>
</organism>
<gene>
    <name evidence="2" type="ORF">RIMI_LOCUS22649008</name>
</gene>
<evidence type="ECO:0008006" key="4">
    <source>
        <dbReference type="Google" id="ProtNLM"/>
    </source>
</evidence>
<feature type="signal peptide" evidence="1">
    <location>
        <begin position="1"/>
        <end position="16"/>
    </location>
</feature>
<evidence type="ECO:0000313" key="3">
    <source>
        <dbReference type="Proteomes" id="UP001176940"/>
    </source>
</evidence>
<reference evidence="2" key="1">
    <citation type="submission" date="2023-07" db="EMBL/GenBank/DDBJ databases">
        <authorList>
            <person name="Stuckert A."/>
        </authorList>
    </citation>
    <scope>NUCLEOTIDE SEQUENCE</scope>
</reference>
<dbReference type="EMBL" id="CAUEEQ010078753">
    <property type="protein sequence ID" value="CAJ0967958.1"/>
    <property type="molecule type" value="Genomic_DNA"/>
</dbReference>
<protein>
    <recommendedName>
        <fullName evidence="4">N-formylglutamate amidohydrolase</fullName>
    </recommendedName>
</protein>
<accession>A0ABN9MMH5</accession>
<dbReference type="Gene3D" id="3.40.630.40">
    <property type="entry name" value="Zn-dependent exopeptidases"/>
    <property type="match status" value="1"/>
</dbReference>
<proteinExistence type="predicted"/>
<keyword evidence="3" id="KW-1185">Reference proteome</keyword>
<dbReference type="Proteomes" id="UP001176940">
    <property type="component" value="Unassembled WGS sequence"/>
</dbReference>
<sequence>MWSFFLICLWLNISKAQEVIYGHEKFTEYHVGNMSLILTAPHGGSLNPSSIPFRDAGCWEKTLGKCYYRHSCPSGTVKDKVHCKVKIMADLYTQEMVLALAKEICLRTSGRCPHIVINNLARSKLDANREKDKAAFGVREAEQAWEEFMGFIHMAKSIMSSGILLDFHGQSHPEQWIELGYLISKASLNSGNFSSSDSSIYSLAKRQINVTFQSLLRGNQSLGKQIEVRNIKYVTVPSPSNPKPKSGNYYSGGYIVKTHGSQMTGEVDAIQIELPKWVRKGRERPKFAAVLARAIIHYYEYSVGH</sequence>
<evidence type="ECO:0000256" key="1">
    <source>
        <dbReference type="SAM" id="SignalP"/>
    </source>
</evidence>
<keyword evidence="1" id="KW-0732">Signal</keyword>